<gene>
    <name evidence="1" type="ORF">NAEGRDRAFT_70289</name>
</gene>
<dbReference type="EMBL" id="GG738883">
    <property type="protein sequence ID" value="EFC41895.1"/>
    <property type="molecule type" value="Genomic_DNA"/>
</dbReference>
<dbReference type="SUPFAM" id="SSF51126">
    <property type="entry name" value="Pectin lyase-like"/>
    <property type="match status" value="1"/>
</dbReference>
<dbReference type="GeneID" id="8851307"/>
<dbReference type="Gene3D" id="2.160.20.10">
    <property type="entry name" value="Single-stranded right-handed beta-helix, Pectin lyase-like"/>
    <property type="match status" value="1"/>
</dbReference>
<evidence type="ECO:0000313" key="2">
    <source>
        <dbReference type="Proteomes" id="UP000006671"/>
    </source>
</evidence>
<dbReference type="InterPro" id="IPR011050">
    <property type="entry name" value="Pectin_lyase_fold/virulence"/>
</dbReference>
<keyword evidence="2" id="KW-1185">Reference proteome</keyword>
<dbReference type="AlphaFoldDB" id="D2VMX0"/>
<dbReference type="RefSeq" id="XP_002674639.1">
    <property type="nucleotide sequence ID" value="XM_002674593.1"/>
</dbReference>
<evidence type="ECO:0000313" key="1">
    <source>
        <dbReference type="EMBL" id="EFC41895.1"/>
    </source>
</evidence>
<name>D2VMX0_NAEGR</name>
<dbReference type="VEuPathDB" id="AmoebaDB:NAEGRDRAFT_70289"/>
<dbReference type="Proteomes" id="UP000006671">
    <property type="component" value="Unassembled WGS sequence"/>
</dbReference>
<protein>
    <submittedName>
        <fullName evidence="1">Predicted protein</fullName>
    </submittedName>
</protein>
<proteinExistence type="predicted"/>
<dbReference type="InParanoid" id="D2VMX0"/>
<accession>D2VMX0</accession>
<reference evidence="1 2" key="1">
    <citation type="journal article" date="2010" name="Cell">
        <title>The genome of Naegleria gruberi illuminates early eukaryotic versatility.</title>
        <authorList>
            <person name="Fritz-Laylin L.K."/>
            <person name="Prochnik S.E."/>
            <person name="Ginger M.L."/>
            <person name="Dacks J.B."/>
            <person name="Carpenter M.L."/>
            <person name="Field M.C."/>
            <person name="Kuo A."/>
            <person name="Paredez A."/>
            <person name="Chapman J."/>
            <person name="Pham J."/>
            <person name="Shu S."/>
            <person name="Neupane R."/>
            <person name="Cipriano M."/>
            <person name="Mancuso J."/>
            <person name="Tu H."/>
            <person name="Salamov A."/>
            <person name="Lindquist E."/>
            <person name="Shapiro H."/>
            <person name="Lucas S."/>
            <person name="Grigoriev I.V."/>
            <person name="Cande W.Z."/>
            <person name="Fulton C."/>
            <person name="Rokhsar D.S."/>
            <person name="Dawson S.C."/>
        </authorList>
    </citation>
    <scope>NUCLEOTIDE SEQUENCE [LARGE SCALE GENOMIC DNA]</scope>
    <source>
        <strain evidence="1 2">NEG-M</strain>
    </source>
</reference>
<dbReference type="KEGG" id="ngr:NAEGRDRAFT_70289"/>
<organism evidence="2">
    <name type="scientific">Naegleria gruberi</name>
    <name type="common">Amoeba</name>
    <dbReference type="NCBI Taxonomy" id="5762"/>
    <lineage>
        <taxon>Eukaryota</taxon>
        <taxon>Discoba</taxon>
        <taxon>Heterolobosea</taxon>
        <taxon>Tetramitia</taxon>
        <taxon>Eutetramitia</taxon>
        <taxon>Vahlkampfiidae</taxon>
        <taxon>Naegleria</taxon>
    </lineage>
</organism>
<sequence>MPFAISTLLVANQQAVDLKTSIFGGSGIATSNNVYSHKKDGRQTLTIPPQRKNMLKQFTVVLLSLALVIAFCNATTVNILDNIPSSEQAGILTGASTYDCAPVITNIINTYISTTSDSTNSQPYNIGVRIFFPKGMYTISSNLTIVKDGVTLMGEGTQSSVLYLRGAGKVKVGNNASPMQNVKGFKVFDLAFVNTGSSTGSPMVDLDLVSISQFERVYVKNNNPNVAISNMRLNGYQWLKFDNLNLNGATEHNLIVDSMDAENWNAFVHFDTSMFTLGTAKATQSSNIVFRNAGSDNTFNAVAFQMSNCHLSYYPGDGDYTKDTYGIRFDSSLPGAVNVNLLMTGGAFENQKTMVSVPKAATVDFYSVLFLGNLHGSTAVGYDEYKGRFSFYSCRFVNLDAGITAGGAKNLFGSTIFYNIAGSKLNFNALSADGTFIGIVLKQSKTVSVAAGSTTATLTFDSAFERVPIKFSFTPTWSTYWSIQSVSTTAITIKFGTAPTVATNIYVEASAV</sequence>
<dbReference type="InterPro" id="IPR012334">
    <property type="entry name" value="Pectin_lyas_fold"/>
</dbReference>